<dbReference type="Proteomes" id="UP000492821">
    <property type="component" value="Unassembled WGS sequence"/>
</dbReference>
<dbReference type="AlphaFoldDB" id="A0A7E4USH8"/>
<protein>
    <submittedName>
        <fullName evidence="4">Baculoviral IAP repeat-containing protein 5.1</fullName>
    </submittedName>
</protein>
<dbReference type="PANTHER" id="PTHR46771:SF5">
    <property type="entry name" value="DETERIN"/>
    <property type="match status" value="1"/>
</dbReference>
<keyword evidence="1" id="KW-0479">Metal-binding</keyword>
<proteinExistence type="predicted"/>
<dbReference type="SUPFAM" id="SSF57924">
    <property type="entry name" value="Inhibitor of apoptosis (IAP) repeat"/>
    <property type="match status" value="1"/>
</dbReference>
<organism evidence="3 4">
    <name type="scientific">Panagrellus redivivus</name>
    <name type="common">Microworm</name>
    <dbReference type="NCBI Taxonomy" id="6233"/>
    <lineage>
        <taxon>Eukaryota</taxon>
        <taxon>Metazoa</taxon>
        <taxon>Ecdysozoa</taxon>
        <taxon>Nematoda</taxon>
        <taxon>Chromadorea</taxon>
        <taxon>Rhabditida</taxon>
        <taxon>Tylenchina</taxon>
        <taxon>Panagrolaimomorpha</taxon>
        <taxon>Panagrolaimoidea</taxon>
        <taxon>Panagrolaimidae</taxon>
        <taxon>Panagrellus</taxon>
    </lineage>
</organism>
<dbReference type="InterPro" id="IPR051190">
    <property type="entry name" value="Baculoviral_IAP"/>
</dbReference>
<dbReference type="WBParaSite" id="Pan_g12185.t1">
    <property type="protein sequence ID" value="Pan_g12185.t1"/>
    <property type="gene ID" value="Pan_g12185"/>
</dbReference>
<dbReference type="Pfam" id="PF00653">
    <property type="entry name" value="BIR"/>
    <property type="match status" value="1"/>
</dbReference>
<dbReference type="Gene3D" id="1.10.1170.10">
    <property type="entry name" value="Inhibitor Of Apoptosis Protein (2mihbC-IAP-1), Chain A"/>
    <property type="match status" value="1"/>
</dbReference>
<name>A0A7E4USH8_PANRE</name>
<sequence length="146" mass="16340">MANIVDTGDAFKYLLFDARRATFKTWIFDKKAGANCSSDNLAKAGFIKTDKDATCCVFCDKELVWDDPADDPLKEHEDHSAGCPFLPIMRIPEQEWKADDEALAEVLATLAAMAHIKTLRTYQGECDIAYKKAESKLIPYLPSESK</sequence>
<dbReference type="SMART" id="SM00238">
    <property type="entry name" value="BIR"/>
    <property type="match status" value="1"/>
</dbReference>
<evidence type="ECO:0000313" key="3">
    <source>
        <dbReference type="Proteomes" id="UP000492821"/>
    </source>
</evidence>
<dbReference type="InterPro" id="IPR001370">
    <property type="entry name" value="BIR_rpt"/>
</dbReference>
<dbReference type="PANTHER" id="PTHR46771">
    <property type="entry name" value="DETERIN"/>
    <property type="match status" value="1"/>
</dbReference>
<keyword evidence="3" id="KW-1185">Reference proteome</keyword>
<keyword evidence="2" id="KW-0862">Zinc</keyword>
<dbReference type="GO" id="GO:0046872">
    <property type="term" value="F:metal ion binding"/>
    <property type="evidence" value="ECO:0007669"/>
    <property type="project" value="UniProtKB-KW"/>
</dbReference>
<reference evidence="3" key="1">
    <citation type="journal article" date="2013" name="Genetics">
        <title>The draft genome and transcriptome of Panagrellus redivivus are shaped by the harsh demands of a free-living lifestyle.</title>
        <authorList>
            <person name="Srinivasan J."/>
            <person name="Dillman A.R."/>
            <person name="Macchietto M.G."/>
            <person name="Heikkinen L."/>
            <person name="Lakso M."/>
            <person name="Fracchia K.M."/>
            <person name="Antoshechkin I."/>
            <person name="Mortazavi A."/>
            <person name="Wong G."/>
            <person name="Sternberg P.W."/>
        </authorList>
    </citation>
    <scope>NUCLEOTIDE SEQUENCE [LARGE SCALE GENOMIC DNA]</scope>
    <source>
        <strain evidence="3">MT8872</strain>
    </source>
</reference>
<evidence type="ECO:0000256" key="1">
    <source>
        <dbReference type="ARBA" id="ARBA00022723"/>
    </source>
</evidence>
<evidence type="ECO:0000313" key="4">
    <source>
        <dbReference type="WBParaSite" id="Pan_g12185.t1"/>
    </source>
</evidence>
<dbReference type="PROSITE" id="PS50143">
    <property type="entry name" value="BIR_REPEAT_2"/>
    <property type="match status" value="1"/>
</dbReference>
<reference evidence="4" key="2">
    <citation type="submission" date="2020-10" db="UniProtKB">
        <authorList>
            <consortium name="WormBaseParasite"/>
        </authorList>
    </citation>
    <scope>IDENTIFICATION</scope>
</reference>
<evidence type="ECO:0000256" key="2">
    <source>
        <dbReference type="ARBA" id="ARBA00022833"/>
    </source>
</evidence>
<accession>A0A7E4USH8</accession>